<proteinExistence type="predicted"/>
<feature type="compositionally biased region" description="Low complexity" evidence="6">
    <location>
        <begin position="34"/>
        <end position="53"/>
    </location>
</feature>
<feature type="compositionally biased region" description="Low complexity" evidence="6">
    <location>
        <begin position="7"/>
        <end position="24"/>
    </location>
</feature>
<keyword evidence="7" id="KW-1133">Transmembrane helix</keyword>
<keyword evidence="1" id="KW-0134">Cell wall</keyword>
<sequence>MAAEQPATGATAETDTTVDADAATNQASVEKSVSEAPATTAAPSTETAEQTSTDKPADTTPQADVAQTDSSSTQEATTETEEVKAGTVTTPTQVVKAPNAVTTTSDPTIDPQTHTDVPETNTYKDSVFHQAPIYLDGKLANPTGQDATVNGKPQGSTIGGISQSDFITPQHENELINNAWYDGSNAWMVGFSTDNQTTYIYELDQQGNVTNTLTTVGPAAADFDADWSTRVDGVNVAWDGDVLQLSLGRDFTTTSGIAYISDIPVKYVDRAGKELAPESTVSGYDGTYVDAPVPTIAGYRLVSVPYQNQKHQFLINGKAEVTPTDDYQVVDMGGGITKYFKVLDNKNTQDVYVTFDYIDNTYPSESIIMTADPVANGIFPIHTFYGDLTITLSAPTPIGNPLTFVYEPIQSYQLMIQYLDANTREPLATTYQATGIGDYEINSPVIAGYTTSASTVTGNLLADTLVNVLYSPVVVDEPTTSGATGDNEPGSPTVTTPVTSTPETTVVTTSTMKQPETTIVKTPTTPTTSAPTIVPDDSDDAAGVPEKTTENGVVTADANYAKVATAKQTPLDSFGRQSQSATVSFTSSNQTDSQNTAEAQLPQTSETNSTVWAQLGIVVLSTLGLFGLAARKKRD</sequence>
<keyword evidence="3" id="KW-0732">Signal</keyword>
<evidence type="ECO:0000256" key="4">
    <source>
        <dbReference type="ARBA" id="ARBA00022737"/>
    </source>
</evidence>
<keyword evidence="4" id="KW-0677">Repeat</keyword>
<evidence type="ECO:0000256" key="2">
    <source>
        <dbReference type="ARBA" id="ARBA00022525"/>
    </source>
</evidence>
<keyword evidence="10" id="KW-1185">Reference proteome</keyword>
<feature type="region of interest" description="Disordered" evidence="6">
    <location>
        <begin position="1"/>
        <end position="119"/>
    </location>
</feature>
<evidence type="ECO:0000256" key="6">
    <source>
        <dbReference type="SAM" id="MobiDB-lite"/>
    </source>
</evidence>
<keyword evidence="7" id="KW-0812">Transmembrane</keyword>
<feature type="region of interest" description="Disordered" evidence="6">
    <location>
        <begin position="569"/>
        <end position="603"/>
    </location>
</feature>
<protein>
    <submittedName>
        <fullName evidence="9">KxYKxGKxW signal domain protein</fullName>
    </submittedName>
</protein>
<dbReference type="Proteomes" id="UP000051442">
    <property type="component" value="Unassembled WGS sequence"/>
</dbReference>
<evidence type="ECO:0000256" key="5">
    <source>
        <dbReference type="ARBA" id="ARBA00023088"/>
    </source>
</evidence>
<evidence type="ECO:0000259" key="8">
    <source>
        <dbReference type="PROSITE" id="PS50847"/>
    </source>
</evidence>
<accession>A0A0R2EY37</accession>
<dbReference type="Gene3D" id="3.10.20.320">
    <property type="entry name" value="Putative peptidoglycan bound protein (lpxtg motif)"/>
    <property type="match status" value="1"/>
</dbReference>
<dbReference type="AlphaFoldDB" id="A0A0R2EY37"/>
<keyword evidence="2" id="KW-0964">Secreted</keyword>
<dbReference type="EMBL" id="AYZM01000117">
    <property type="protein sequence ID" value="KRN21368.1"/>
    <property type="molecule type" value="Genomic_DNA"/>
</dbReference>
<dbReference type="InterPro" id="IPR019931">
    <property type="entry name" value="LPXTG_anchor"/>
</dbReference>
<dbReference type="NCBIfam" id="TIGR01167">
    <property type="entry name" value="LPXTG_anchor"/>
    <property type="match status" value="1"/>
</dbReference>
<gene>
    <name evidence="9" type="ORF">FD14_GL001110</name>
</gene>
<evidence type="ECO:0000256" key="1">
    <source>
        <dbReference type="ARBA" id="ARBA00022512"/>
    </source>
</evidence>
<dbReference type="InterPro" id="IPR009459">
    <property type="entry name" value="MucBP_dom"/>
</dbReference>
<name>A0A0R2EY37_9LACO</name>
<evidence type="ECO:0000313" key="9">
    <source>
        <dbReference type="EMBL" id="KRN21368.1"/>
    </source>
</evidence>
<reference evidence="9 10" key="1">
    <citation type="journal article" date="2015" name="Genome Announc.">
        <title>Expanding the biotechnology potential of lactobacilli through comparative genomics of 213 strains and associated genera.</title>
        <authorList>
            <person name="Sun Z."/>
            <person name="Harris H.M."/>
            <person name="McCann A."/>
            <person name="Guo C."/>
            <person name="Argimon S."/>
            <person name="Zhang W."/>
            <person name="Yang X."/>
            <person name="Jeffery I.B."/>
            <person name="Cooney J.C."/>
            <person name="Kagawa T.F."/>
            <person name="Liu W."/>
            <person name="Song Y."/>
            <person name="Salvetti E."/>
            <person name="Wrobel A."/>
            <person name="Rasinkangas P."/>
            <person name="Parkhill J."/>
            <person name="Rea M.C."/>
            <person name="O'Sullivan O."/>
            <person name="Ritari J."/>
            <person name="Douillard F.P."/>
            <person name="Paul Ross R."/>
            <person name="Yang R."/>
            <person name="Briner A.E."/>
            <person name="Felis G.E."/>
            <person name="de Vos W.M."/>
            <person name="Barrangou R."/>
            <person name="Klaenhammer T.R."/>
            <person name="Caufield P.W."/>
            <person name="Cui Y."/>
            <person name="Zhang H."/>
            <person name="O'Toole P.W."/>
        </authorList>
    </citation>
    <scope>NUCLEOTIDE SEQUENCE [LARGE SCALE GENOMIC DNA]</scope>
    <source>
        <strain evidence="9 10">DSM 23365</strain>
    </source>
</reference>
<feature type="compositionally biased region" description="Low complexity" evidence="6">
    <location>
        <begin position="491"/>
        <end position="535"/>
    </location>
</feature>
<dbReference type="Pfam" id="PF06458">
    <property type="entry name" value="MucBP"/>
    <property type="match status" value="2"/>
</dbReference>
<organism evidence="9 10">
    <name type="scientific">Secundilactobacillus similis DSM 23365 = JCM 2765</name>
    <dbReference type="NCBI Taxonomy" id="1423804"/>
    <lineage>
        <taxon>Bacteria</taxon>
        <taxon>Bacillati</taxon>
        <taxon>Bacillota</taxon>
        <taxon>Bacilli</taxon>
        <taxon>Lactobacillales</taxon>
        <taxon>Lactobacillaceae</taxon>
        <taxon>Secundilactobacillus</taxon>
    </lineage>
</organism>
<evidence type="ECO:0000256" key="7">
    <source>
        <dbReference type="SAM" id="Phobius"/>
    </source>
</evidence>
<keyword evidence="7" id="KW-0472">Membrane</keyword>
<dbReference type="PROSITE" id="PS50847">
    <property type="entry name" value="GRAM_POS_ANCHORING"/>
    <property type="match status" value="1"/>
</dbReference>
<keyword evidence="5" id="KW-0572">Peptidoglycan-anchor</keyword>
<evidence type="ECO:0000313" key="10">
    <source>
        <dbReference type="Proteomes" id="UP000051442"/>
    </source>
</evidence>
<comment type="caution">
    <text evidence="9">The sequence shown here is derived from an EMBL/GenBank/DDBJ whole genome shotgun (WGS) entry which is preliminary data.</text>
</comment>
<feature type="region of interest" description="Disordered" evidence="6">
    <location>
        <begin position="479"/>
        <end position="547"/>
    </location>
</feature>
<dbReference type="PATRIC" id="fig|1423804.4.peg.1192"/>
<feature type="domain" description="Gram-positive cocci surface proteins LPxTG" evidence="8">
    <location>
        <begin position="601"/>
        <end position="635"/>
    </location>
</feature>
<feature type="compositionally biased region" description="Low complexity" evidence="6">
    <location>
        <begin position="66"/>
        <end position="77"/>
    </location>
</feature>
<feature type="transmembrane region" description="Helical" evidence="7">
    <location>
        <begin position="611"/>
        <end position="630"/>
    </location>
</feature>
<dbReference type="STRING" id="1423804.FD14_GL001110"/>
<evidence type="ECO:0000256" key="3">
    <source>
        <dbReference type="ARBA" id="ARBA00022729"/>
    </source>
</evidence>
<feature type="compositionally biased region" description="Polar residues" evidence="6">
    <location>
        <begin position="100"/>
        <end position="119"/>
    </location>
</feature>